<gene>
    <name evidence="8" type="ORF">SI7747_05006378</name>
</gene>
<dbReference type="InterPro" id="IPR050511">
    <property type="entry name" value="AMPK_gamma/SDS23_families"/>
</dbReference>
<sequence length="512" mass="55123">MEGHGGGGGGGGGGSSSVRRSVSMSGPPGRRRLPENGDYDSPRRPSSSRTVGLSGERTVKRLRLSKALTIPENTTVHEACRRMAARRVDAVLLTDSNALLCGILTDKDIATRVIARELKLEDTPVSKVMTRNPIFVLSDTLAVEALQKMVQGKFRHLPVVENGEVIALLDIAKCLYDAIARMERAAEKGKAIAAAVEGVEKHWGTSISGPNTFIETLRERMFRPSLSTIISENPKVVTVSPTDSVLTATKKMLELKLSAAVITVDSKPRGILTSKDILMRVIAQNLPPESTPVEKVMTQNPECGTIDTPIVDALHTMHDGKFLHLPVVDRDANIVSVIDVIHITHAAVATVRINQTGVRGTDVGKHASYPSSGLVNTFSFKLEDKKGRKHRFNCETRSMTDLITCILQRVGNDIDRSNLPQILYEDEDHDKVVLASDSDLAAAVEHARLAGWKGLKLHLDYTGARGNRKEAGSGGLDFAHKDAWASAYSAVAAGAALVAGLGVMAYLKRAGS</sequence>
<dbReference type="Pfam" id="PF00571">
    <property type="entry name" value="CBS"/>
    <property type="match status" value="4"/>
</dbReference>
<dbReference type="CDD" id="cd17782">
    <property type="entry name" value="CBS_pair_MUG70_2"/>
    <property type="match status" value="1"/>
</dbReference>
<feature type="domain" description="PB1" evidence="7">
    <location>
        <begin position="375"/>
        <end position="462"/>
    </location>
</feature>
<keyword evidence="9" id="KW-1185">Reference proteome</keyword>
<evidence type="ECO:0000259" key="6">
    <source>
        <dbReference type="PROSITE" id="PS51371"/>
    </source>
</evidence>
<dbReference type="SMART" id="SM00116">
    <property type="entry name" value="CBS"/>
    <property type="match status" value="4"/>
</dbReference>
<dbReference type="InterPro" id="IPR053793">
    <property type="entry name" value="PB1-like"/>
</dbReference>
<evidence type="ECO:0000313" key="9">
    <source>
        <dbReference type="Proteomes" id="UP001189122"/>
    </source>
</evidence>
<dbReference type="PROSITE" id="PS51745">
    <property type="entry name" value="PB1"/>
    <property type="match status" value="1"/>
</dbReference>
<keyword evidence="5" id="KW-0812">Transmembrane</keyword>
<proteinExistence type="predicted"/>
<dbReference type="EMBL" id="LR743592">
    <property type="protein sequence ID" value="CAA2620209.1"/>
    <property type="molecule type" value="Genomic_DNA"/>
</dbReference>
<dbReference type="Gene3D" id="3.10.580.10">
    <property type="entry name" value="CBS-domain"/>
    <property type="match status" value="2"/>
</dbReference>
<dbReference type="CDD" id="cd06409">
    <property type="entry name" value="PB1_MUG70"/>
    <property type="match status" value="1"/>
</dbReference>
<evidence type="ECO:0000256" key="2">
    <source>
        <dbReference type="ARBA" id="ARBA00023122"/>
    </source>
</evidence>
<dbReference type="PANTHER" id="PTHR13780">
    <property type="entry name" value="AMP-ACTIVATED PROTEIN KINASE, GAMMA REGULATORY SUBUNIT"/>
    <property type="match status" value="1"/>
</dbReference>
<dbReference type="Pfam" id="PF00564">
    <property type="entry name" value="PB1"/>
    <property type="match status" value="1"/>
</dbReference>
<dbReference type="Gene3D" id="3.10.20.90">
    <property type="entry name" value="Phosphatidylinositol 3-kinase Catalytic Subunit, Chain A, domain 1"/>
    <property type="match status" value="1"/>
</dbReference>
<dbReference type="SUPFAM" id="SSF54277">
    <property type="entry name" value="CAD &amp; PB1 domains"/>
    <property type="match status" value="1"/>
</dbReference>
<keyword evidence="5" id="KW-0472">Membrane</keyword>
<keyword evidence="1" id="KW-0677">Repeat</keyword>
<evidence type="ECO:0000256" key="5">
    <source>
        <dbReference type="SAM" id="Phobius"/>
    </source>
</evidence>
<evidence type="ECO:0000313" key="8">
    <source>
        <dbReference type="EMBL" id="CAA2620209.1"/>
    </source>
</evidence>
<keyword evidence="5" id="KW-1133">Transmembrane helix</keyword>
<feature type="compositionally biased region" description="Low complexity" evidence="4">
    <location>
        <begin position="16"/>
        <end position="26"/>
    </location>
</feature>
<feature type="compositionally biased region" description="Basic and acidic residues" evidence="4">
    <location>
        <begin position="32"/>
        <end position="43"/>
    </location>
</feature>
<protein>
    <submittedName>
        <fullName evidence="8">Uncharacterized protein</fullName>
    </submittedName>
</protein>
<dbReference type="PROSITE" id="PS51371">
    <property type="entry name" value="CBS"/>
    <property type="match status" value="4"/>
</dbReference>
<feature type="compositionally biased region" description="Gly residues" evidence="4">
    <location>
        <begin position="1"/>
        <end position="15"/>
    </location>
</feature>
<evidence type="ECO:0000256" key="4">
    <source>
        <dbReference type="SAM" id="MobiDB-lite"/>
    </source>
</evidence>
<dbReference type="Proteomes" id="UP001189122">
    <property type="component" value="Unassembled WGS sequence"/>
</dbReference>
<dbReference type="EMBL" id="CACRZD030000005">
    <property type="protein sequence ID" value="CAA6659958.1"/>
    <property type="molecule type" value="Genomic_DNA"/>
</dbReference>
<keyword evidence="2 3" id="KW-0129">CBS domain</keyword>
<dbReference type="PANTHER" id="PTHR13780:SF48">
    <property type="entry name" value="CBS DOMAIN-CONTAINING PROTEIN CBSCBSPB1"/>
    <property type="match status" value="1"/>
</dbReference>
<evidence type="ECO:0000259" key="7">
    <source>
        <dbReference type="PROSITE" id="PS51745"/>
    </source>
</evidence>
<feature type="domain" description="CBS" evidence="6">
    <location>
        <begin position="232"/>
        <end position="289"/>
    </location>
</feature>
<name>A0A7I8IPX7_SPIIN</name>
<dbReference type="SUPFAM" id="SSF54631">
    <property type="entry name" value="CBS-domain pair"/>
    <property type="match status" value="2"/>
</dbReference>
<feature type="domain" description="CBS" evidence="6">
    <location>
        <begin position="63"/>
        <end position="120"/>
    </location>
</feature>
<dbReference type="SMART" id="SM00666">
    <property type="entry name" value="PB1"/>
    <property type="match status" value="1"/>
</dbReference>
<dbReference type="InterPro" id="IPR000270">
    <property type="entry name" value="PB1_dom"/>
</dbReference>
<dbReference type="InterPro" id="IPR046342">
    <property type="entry name" value="CBS_dom_sf"/>
</dbReference>
<accession>A0A7I8IPX7</accession>
<evidence type="ECO:0000256" key="3">
    <source>
        <dbReference type="PROSITE-ProRule" id="PRU00703"/>
    </source>
</evidence>
<evidence type="ECO:0000256" key="1">
    <source>
        <dbReference type="ARBA" id="ARBA00022737"/>
    </source>
</evidence>
<reference evidence="8 9" key="1">
    <citation type="submission" date="2019-12" db="EMBL/GenBank/DDBJ databases">
        <authorList>
            <person name="Scholz U."/>
            <person name="Mascher M."/>
            <person name="Fiebig A."/>
        </authorList>
    </citation>
    <scope>NUCLEOTIDE SEQUENCE</scope>
</reference>
<dbReference type="InterPro" id="IPR000644">
    <property type="entry name" value="CBS_dom"/>
</dbReference>
<dbReference type="AlphaFoldDB" id="A0A7I8IPX7"/>
<feature type="domain" description="CBS" evidence="6">
    <location>
        <begin position="129"/>
        <end position="187"/>
    </location>
</feature>
<feature type="domain" description="CBS" evidence="6">
    <location>
        <begin position="297"/>
        <end position="356"/>
    </location>
</feature>
<feature type="transmembrane region" description="Helical" evidence="5">
    <location>
        <begin position="487"/>
        <end position="507"/>
    </location>
</feature>
<organism evidence="8">
    <name type="scientific">Spirodela intermedia</name>
    <name type="common">Intermediate duckweed</name>
    <dbReference type="NCBI Taxonomy" id="51605"/>
    <lineage>
        <taxon>Eukaryota</taxon>
        <taxon>Viridiplantae</taxon>
        <taxon>Streptophyta</taxon>
        <taxon>Embryophyta</taxon>
        <taxon>Tracheophyta</taxon>
        <taxon>Spermatophyta</taxon>
        <taxon>Magnoliopsida</taxon>
        <taxon>Liliopsida</taxon>
        <taxon>Araceae</taxon>
        <taxon>Lemnoideae</taxon>
        <taxon>Spirodela</taxon>
    </lineage>
</organism>
<feature type="region of interest" description="Disordered" evidence="4">
    <location>
        <begin position="1"/>
        <end position="54"/>
    </location>
</feature>
<dbReference type="CDD" id="cd17781">
    <property type="entry name" value="CBS_pair_MUG70_1"/>
    <property type="match status" value="1"/>
</dbReference>